<evidence type="ECO:0000256" key="1">
    <source>
        <dbReference type="SAM" id="Phobius"/>
    </source>
</evidence>
<gene>
    <name evidence="2" type="ORF">HNQ69_001600</name>
</gene>
<proteinExistence type="predicted"/>
<keyword evidence="1" id="KW-1133">Transmembrane helix</keyword>
<feature type="transmembrane region" description="Helical" evidence="1">
    <location>
        <begin position="23"/>
        <end position="50"/>
    </location>
</feature>
<dbReference type="AlphaFoldDB" id="A0A840P2F0"/>
<dbReference type="EMBL" id="JACHIM010000014">
    <property type="protein sequence ID" value="MBB5074457.1"/>
    <property type="molecule type" value="Genomic_DNA"/>
</dbReference>
<keyword evidence="1" id="KW-0812">Transmembrane</keyword>
<evidence type="ECO:0000313" key="2">
    <source>
        <dbReference type="EMBL" id="MBB5074457.1"/>
    </source>
</evidence>
<organism evidence="2 3">
    <name type="scientific">Bartonella callosciuri</name>
    <dbReference type="NCBI Taxonomy" id="686223"/>
    <lineage>
        <taxon>Bacteria</taxon>
        <taxon>Pseudomonadati</taxon>
        <taxon>Pseudomonadota</taxon>
        <taxon>Alphaproteobacteria</taxon>
        <taxon>Hyphomicrobiales</taxon>
        <taxon>Bartonellaceae</taxon>
        <taxon>Bartonella</taxon>
    </lineage>
</organism>
<reference evidence="2 3" key="1">
    <citation type="submission" date="2020-08" db="EMBL/GenBank/DDBJ databases">
        <title>Genomic Encyclopedia of Type Strains, Phase IV (KMG-IV): sequencing the most valuable type-strain genomes for metagenomic binning, comparative biology and taxonomic classification.</title>
        <authorList>
            <person name="Goeker M."/>
        </authorList>
    </citation>
    <scope>NUCLEOTIDE SEQUENCE [LARGE SCALE GENOMIC DNA]</scope>
    <source>
        <strain evidence="2 3">DSM 28538</strain>
    </source>
</reference>
<comment type="caution">
    <text evidence="2">The sequence shown here is derived from an EMBL/GenBank/DDBJ whole genome shotgun (WGS) entry which is preliminary data.</text>
</comment>
<evidence type="ECO:0000313" key="3">
    <source>
        <dbReference type="Proteomes" id="UP000561417"/>
    </source>
</evidence>
<keyword evidence="3" id="KW-1185">Reference proteome</keyword>
<dbReference type="Proteomes" id="UP000561417">
    <property type="component" value="Unassembled WGS sequence"/>
</dbReference>
<name>A0A840P2F0_9HYPH</name>
<accession>A0A840P2F0</accession>
<keyword evidence="1" id="KW-0472">Membrane</keyword>
<sequence length="60" mass="6624">MVTGHRLCFLGELGGGGYWTPSLLLGVVLGVYDYLDTVFAFGAVLVRWLLVYKNLCIQKS</sequence>
<protein>
    <submittedName>
        <fullName evidence="2">Uncharacterized protein</fullName>
    </submittedName>
</protein>